<comment type="caution">
    <text evidence="2">The sequence shown here is derived from an EMBL/GenBank/DDBJ whole genome shotgun (WGS) entry which is preliminary data.</text>
</comment>
<reference evidence="2 3" key="1">
    <citation type="submission" date="2015-10" db="EMBL/GenBank/DDBJ databases">
        <title>Metagenome-Assembled Genomes uncover a global brackish microbiome.</title>
        <authorList>
            <person name="Hugerth L.W."/>
            <person name="Larsson J."/>
            <person name="Alneberg J."/>
            <person name="Lindh M.V."/>
            <person name="Legrand C."/>
            <person name="Pinhassi J."/>
            <person name="Andersson A.F."/>
        </authorList>
    </citation>
    <scope>NUCLEOTIDE SEQUENCE [LARGE SCALE GENOMIC DNA]</scope>
    <source>
        <strain evidence="2">BACL18 MAG-120507-bin52</strain>
    </source>
</reference>
<sequence length="81" mass="7632">MGSGVAIGIWTALSAAAGSGTGAVAGVVASPIGAIESLGDAGGVGMAELGMTESCGGPPKLSPSSRKFSELRGTTRLVPSG</sequence>
<dbReference type="EMBL" id="LIBO01000369">
    <property type="protein sequence ID" value="KRO59710.1"/>
    <property type="molecule type" value="Genomic_DNA"/>
</dbReference>
<evidence type="ECO:0000313" key="3">
    <source>
        <dbReference type="Proteomes" id="UP000051269"/>
    </source>
</evidence>
<name>A0A0R2RAR3_9BACT</name>
<protein>
    <submittedName>
        <fullName evidence="2">Uncharacterized protein</fullName>
    </submittedName>
</protein>
<evidence type="ECO:0000256" key="1">
    <source>
        <dbReference type="SAM" id="MobiDB-lite"/>
    </source>
</evidence>
<gene>
    <name evidence="2" type="ORF">ABR82_07335</name>
</gene>
<feature type="region of interest" description="Disordered" evidence="1">
    <location>
        <begin position="54"/>
        <end position="81"/>
    </location>
</feature>
<proteinExistence type="predicted"/>
<dbReference type="AlphaFoldDB" id="A0A0R2RAR3"/>
<accession>A0A0R2RAR3</accession>
<evidence type="ECO:0000313" key="2">
    <source>
        <dbReference type="EMBL" id="KRO59710.1"/>
    </source>
</evidence>
<dbReference type="Proteomes" id="UP000051269">
    <property type="component" value="Unassembled WGS sequence"/>
</dbReference>
<organism evidence="2 3">
    <name type="scientific">Verrucomicrobia subdivision 6 bacterium BACL9 MAG-120507-bin52</name>
    <dbReference type="NCBI Taxonomy" id="1655590"/>
    <lineage>
        <taxon>Bacteria</taxon>
        <taxon>Pseudomonadati</taxon>
        <taxon>Verrucomicrobiota</taxon>
        <taxon>Verrucomicrobiia</taxon>
        <taxon>Verrucomicrobiales</taxon>
        <taxon>Verrucomicrobia subdivision 6</taxon>
    </lineage>
</organism>